<reference evidence="1 2" key="1">
    <citation type="journal article" date="2008" name="Genome Biol.">
        <title>A genomic analysis of the archaeal system Ignicoccus hospitalis-Nanoarchaeum equitans.</title>
        <authorList>
            <person name="Podar M."/>
            <person name="Anderson I."/>
            <person name="Makarova K.S."/>
            <person name="Elkins J.G."/>
            <person name="Ivanova N."/>
            <person name="Wall M.A."/>
            <person name="Lykidis A."/>
            <person name="Mavromatis K."/>
            <person name="Sun H."/>
            <person name="Hudson M.E."/>
            <person name="Chen W."/>
            <person name="Deciu C."/>
            <person name="Hutchison D."/>
            <person name="Eads J.R."/>
            <person name="Anderson A."/>
            <person name="Fernandes F."/>
            <person name="Szeto E."/>
            <person name="Lapidus A."/>
            <person name="Kyrpides N.C."/>
            <person name="Saier M.H.Jr."/>
            <person name="Richardson P.M."/>
            <person name="Rachel R."/>
            <person name="Huber H."/>
            <person name="Eisen J.A."/>
            <person name="Koonin E.V."/>
            <person name="Keller M."/>
            <person name="Stetter K.O."/>
        </authorList>
    </citation>
    <scope>NUCLEOTIDE SEQUENCE [LARGE SCALE GENOMIC DNA]</scope>
    <source>
        <strain evidence="2">KIN4/I / DSM 18386 / JCM 14125</strain>
    </source>
</reference>
<evidence type="ECO:0000313" key="2">
    <source>
        <dbReference type="Proteomes" id="UP000000262"/>
    </source>
</evidence>
<gene>
    <name evidence="1" type="ordered locus">Igni_0126</name>
</gene>
<dbReference type="Proteomes" id="UP000000262">
    <property type="component" value="Chromosome"/>
</dbReference>
<accession>A8A8Q8</accession>
<dbReference type="PhylomeDB" id="A8A8Q8"/>
<dbReference type="Pfam" id="PF04458">
    <property type="entry name" value="DUF505"/>
    <property type="match status" value="1"/>
</dbReference>
<keyword evidence="2" id="KW-1185">Reference proteome</keyword>
<dbReference type="InterPro" id="IPR007548">
    <property type="entry name" value="DUF505"/>
</dbReference>
<dbReference type="eggNOG" id="arCOG05079">
    <property type="taxonomic scope" value="Archaea"/>
</dbReference>
<dbReference type="KEGG" id="iho:Igni_0126"/>
<sequence>MLLKREYMQVLEKFKGKDEVDVAEVATGEYEEAENVLFILLALEVQGLIEPVSKERPRSFRLTEAGKKVLEAWEEAGRPEAERWFDSSIHAAVWSLWRTSAKAPKDWFTPLRERGLVDEEGFLTDAAKKLVEQFEPKVRPVKVRVTRDLGWTLARVPPGPAAVAPLSKFPEEHIDLLEAMGVIVFTSPDRKYYALTRFGRFLREAIRELRPVAMEYVLVNMKIAEMVKKLVEGGELTEEEKYWLMNLGYYRDGKPTRAAKWLYLALKELERGEWWDTFPIGLTRVDEWVLKTIDHLWKKAENNPELKPTKKLIQYWIEKHRDELGMDEETYKELEFSDYTIGLALYRLEAVRLVDSYEEKGKLVYELTEYGKRLLEVLGQITEVPAHAVKTLVYADKGIPPFRLWIEEAIRWGLMGPQGAGTKARVLMWISRRVKRLPLITKLEHLVLQKTLPSRRAEPLEELVKRVSALGYDEEEVRAAIYWLEMWGALEVYGNGYVELTEIGDMIKHALVATPPGVATPVHPHFIRVLQAVKELGSYEDLAEIVNRTRLTLGIVKDALVVAREAKLLGAKDLTGEGELLLEAVKRIQAHVEEVVQ</sequence>
<dbReference type="STRING" id="453591.Igni_0126"/>
<evidence type="ECO:0000313" key="1">
    <source>
        <dbReference type="EMBL" id="ABU81310.1"/>
    </source>
</evidence>
<organism evidence="1 2">
    <name type="scientific">Ignicoccus hospitalis (strain KIN4/I / DSM 18386 / JCM 14125)</name>
    <dbReference type="NCBI Taxonomy" id="453591"/>
    <lineage>
        <taxon>Archaea</taxon>
        <taxon>Thermoproteota</taxon>
        <taxon>Thermoprotei</taxon>
        <taxon>Desulfurococcales</taxon>
        <taxon>Desulfurococcaceae</taxon>
        <taxon>Ignicoccus</taxon>
    </lineage>
</organism>
<name>A8A8Q8_IGNH4</name>
<dbReference type="AlphaFoldDB" id="A8A8Q8"/>
<proteinExistence type="predicted"/>
<dbReference type="OrthoDB" id="378139at2157"/>
<dbReference type="EMBL" id="CP000816">
    <property type="protein sequence ID" value="ABU81310.1"/>
    <property type="molecule type" value="Genomic_DNA"/>
</dbReference>
<dbReference type="GeneID" id="5562586"/>
<protein>
    <submittedName>
        <fullName evidence="1">Uncharacterized protein</fullName>
    </submittedName>
</protein>
<dbReference type="RefSeq" id="WP_011998162.1">
    <property type="nucleotide sequence ID" value="NC_009776.1"/>
</dbReference>
<dbReference type="HOGENOM" id="CLU_456821_0_0_2"/>